<organism evidence="3 4">
    <name type="scientific">Actinoalloteichus fjordicus</name>
    <dbReference type="NCBI Taxonomy" id="1612552"/>
    <lineage>
        <taxon>Bacteria</taxon>
        <taxon>Bacillati</taxon>
        <taxon>Actinomycetota</taxon>
        <taxon>Actinomycetes</taxon>
        <taxon>Pseudonocardiales</taxon>
        <taxon>Pseudonocardiaceae</taxon>
        <taxon>Actinoalloteichus</taxon>
    </lineage>
</organism>
<keyword evidence="2" id="KW-0812">Transmembrane</keyword>
<evidence type="ECO:0000256" key="2">
    <source>
        <dbReference type="SAM" id="Phobius"/>
    </source>
</evidence>
<feature type="compositionally biased region" description="Basic and acidic residues" evidence="1">
    <location>
        <begin position="1"/>
        <end position="10"/>
    </location>
</feature>
<keyword evidence="4" id="KW-1185">Reference proteome</keyword>
<keyword evidence="2" id="KW-1133">Transmembrane helix</keyword>
<dbReference type="AlphaFoldDB" id="A0AAC9PSI3"/>
<protein>
    <submittedName>
        <fullName evidence="3">Uncharacterized protein</fullName>
    </submittedName>
</protein>
<dbReference type="KEGG" id="acad:UA74_14065"/>
<feature type="region of interest" description="Disordered" evidence="1">
    <location>
        <begin position="1"/>
        <end position="79"/>
    </location>
</feature>
<keyword evidence="2" id="KW-0472">Membrane</keyword>
<accession>A0AAC9PSI3</accession>
<sequence>MIGLRERTEEGCSGEARAVDPTERAWRRVGPGGTAEWLPHQDGAGDRRTTTPSVRSGWEAGSAASSSPGGAPGPMKGAETASRRAPAVMLLIAAVLLMYQDQPFALLYGAATWLGALVAPGAGGTDQGWWVLVFGMDLPELAFTGLPLAALLLYAVLTRRR</sequence>
<proteinExistence type="predicted"/>
<dbReference type="Proteomes" id="UP000185511">
    <property type="component" value="Chromosome"/>
</dbReference>
<reference evidence="4" key="1">
    <citation type="submission" date="2016-06" db="EMBL/GenBank/DDBJ databases">
        <title>Complete genome sequence of Actinoalloteichus fjordicus DSM 46855 (=ADI127-17), type strain of the new species Actinoalloteichus fjordicus.</title>
        <authorList>
            <person name="Ruckert C."/>
            <person name="Nouioui I."/>
            <person name="Willmese J."/>
            <person name="van Wezel G."/>
            <person name="Klenk H.-P."/>
            <person name="Kalinowski J."/>
            <person name="Zotchev S.B."/>
        </authorList>
    </citation>
    <scope>NUCLEOTIDE SEQUENCE [LARGE SCALE GENOMIC DNA]</scope>
    <source>
        <strain evidence="4">ADI127-7</strain>
    </source>
</reference>
<gene>
    <name evidence="3" type="ORF">UA74_14065</name>
</gene>
<feature type="transmembrane region" description="Helical" evidence="2">
    <location>
        <begin position="106"/>
        <end position="123"/>
    </location>
</feature>
<dbReference type="EMBL" id="CP016076">
    <property type="protein sequence ID" value="APU14871.1"/>
    <property type="molecule type" value="Genomic_DNA"/>
</dbReference>
<feature type="transmembrane region" description="Helical" evidence="2">
    <location>
        <begin position="129"/>
        <end position="157"/>
    </location>
</feature>
<feature type="compositionally biased region" description="Basic and acidic residues" evidence="1">
    <location>
        <begin position="17"/>
        <end position="26"/>
    </location>
</feature>
<evidence type="ECO:0000313" key="3">
    <source>
        <dbReference type="EMBL" id="APU14871.1"/>
    </source>
</evidence>
<evidence type="ECO:0000313" key="4">
    <source>
        <dbReference type="Proteomes" id="UP000185511"/>
    </source>
</evidence>
<evidence type="ECO:0000256" key="1">
    <source>
        <dbReference type="SAM" id="MobiDB-lite"/>
    </source>
</evidence>
<dbReference type="RefSeq" id="WP_075740648.1">
    <property type="nucleotide sequence ID" value="NZ_CP016076.1"/>
</dbReference>
<name>A0AAC9PSI3_9PSEU</name>
<feature type="compositionally biased region" description="Low complexity" evidence="1">
    <location>
        <begin position="60"/>
        <end position="69"/>
    </location>
</feature>